<keyword evidence="1" id="KW-0732">Signal</keyword>
<dbReference type="RefSeq" id="XP_001876932.1">
    <property type="nucleotide sequence ID" value="XM_001876897.1"/>
</dbReference>
<evidence type="ECO:0000313" key="2">
    <source>
        <dbReference type="EMBL" id="EDR12668.1"/>
    </source>
</evidence>
<dbReference type="InParanoid" id="B0CZS5"/>
<keyword evidence="3" id="KW-1185">Reference proteome</keyword>
<dbReference type="HOGENOM" id="CLU_1713569_0_0_1"/>
<sequence>MLAMLTHIVLVSNFSYIAWDIYEWLIEVDLRATSSLTATHTPLASFIAFQNLTHFAVSRVAWRYVSIIQKVAKKLRYFVILSQPGSLVYPSIIEGVRSLNDHRLVVVSMEDFSDWPQGDSRGVTTFWETVETLVSNGFISDRGHKWLMGHEKA</sequence>
<protein>
    <submittedName>
        <fullName evidence="2">Predicted protein</fullName>
    </submittedName>
</protein>
<name>B0CZS5_LACBS</name>
<gene>
    <name evidence="2" type="ORF">LACBIDRAFT_311339</name>
</gene>
<reference evidence="2 3" key="1">
    <citation type="journal article" date="2008" name="Nature">
        <title>The genome of Laccaria bicolor provides insights into mycorrhizal symbiosis.</title>
        <authorList>
            <person name="Martin F."/>
            <person name="Aerts A."/>
            <person name="Ahren D."/>
            <person name="Brun A."/>
            <person name="Danchin E.G.J."/>
            <person name="Duchaussoy F."/>
            <person name="Gibon J."/>
            <person name="Kohler A."/>
            <person name="Lindquist E."/>
            <person name="Pereda V."/>
            <person name="Salamov A."/>
            <person name="Shapiro H.J."/>
            <person name="Wuyts J."/>
            <person name="Blaudez D."/>
            <person name="Buee M."/>
            <person name="Brokstein P."/>
            <person name="Canbaeck B."/>
            <person name="Cohen D."/>
            <person name="Courty P.E."/>
            <person name="Coutinho P.M."/>
            <person name="Delaruelle C."/>
            <person name="Detter J.C."/>
            <person name="Deveau A."/>
            <person name="DiFazio S."/>
            <person name="Duplessis S."/>
            <person name="Fraissinet-Tachet L."/>
            <person name="Lucic E."/>
            <person name="Frey-Klett P."/>
            <person name="Fourrey C."/>
            <person name="Feussner I."/>
            <person name="Gay G."/>
            <person name="Grimwood J."/>
            <person name="Hoegger P.J."/>
            <person name="Jain P."/>
            <person name="Kilaru S."/>
            <person name="Labbe J."/>
            <person name="Lin Y.C."/>
            <person name="Legue V."/>
            <person name="Le Tacon F."/>
            <person name="Marmeisse R."/>
            <person name="Melayah D."/>
            <person name="Montanini B."/>
            <person name="Muratet M."/>
            <person name="Nehls U."/>
            <person name="Niculita-Hirzel H."/>
            <person name="Oudot-Le Secq M.P."/>
            <person name="Peter M."/>
            <person name="Quesneville H."/>
            <person name="Rajashekar B."/>
            <person name="Reich M."/>
            <person name="Rouhier N."/>
            <person name="Schmutz J."/>
            <person name="Yin T."/>
            <person name="Chalot M."/>
            <person name="Henrissat B."/>
            <person name="Kuees U."/>
            <person name="Lucas S."/>
            <person name="Van de Peer Y."/>
            <person name="Podila G.K."/>
            <person name="Polle A."/>
            <person name="Pukkila P.J."/>
            <person name="Richardson P.M."/>
            <person name="Rouze P."/>
            <person name="Sanders I.R."/>
            <person name="Stajich J.E."/>
            <person name="Tunlid A."/>
            <person name="Tuskan G."/>
            <person name="Grigoriev I.V."/>
        </authorList>
    </citation>
    <scope>NUCLEOTIDE SEQUENCE [LARGE SCALE GENOMIC DNA]</scope>
    <source>
        <strain evidence="3">S238N-H82 / ATCC MYA-4686</strain>
    </source>
</reference>
<dbReference type="Proteomes" id="UP000001194">
    <property type="component" value="Unassembled WGS sequence"/>
</dbReference>
<dbReference type="OrthoDB" id="3145912at2759"/>
<accession>B0CZS5</accession>
<dbReference type="GeneID" id="6072725"/>
<feature type="chain" id="PRO_5002746995" evidence="1">
    <location>
        <begin position="20"/>
        <end position="153"/>
    </location>
</feature>
<proteinExistence type="predicted"/>
<feature type="signal peptide" evidence="1">
    <location>
        <begin position="1"/>
        <end position="19"/>
    </location>
</feature>
<dbReference type="AlphaFoldDB" id="B0CZS5"/>
<dbReference type="KEGG" id="lbc:LACBIDRAFT_311339"/>
<evidence type="ECO:0000313" key="3">
    <source>
        <dbReference type="Proteomes" id="UP000001194"/>
    </source>
</evidence>
<organism evidence="3">
    <name type="scientific">Laccaria bicolor (strain S238N-H82 / ATCC MYA-4686)</name>
    <name type="common">Bicoloured deceiver</name>
    <name type="synonym">Laccaria laccata var. bicolor</name>
    <dbReference type="NCBI Taxonomy" id="486041"/>
    <lineage>
        <taxon>Eukaryota</taxon>
        <taxon>Fungi</taxon>
        <taxon>Dikarya</taxon>
        <taxon>Basidiomycota</taxon>
        <taxon>Agaricomycotina</taxon>
        <taxon>Agaricomycetes</taxon>
        <taxon>Agaricomycetidae</taxon>
        <taxon>Agaricales</taxon>
        <taxon>Agaricineae</taxon>
        <taxon>Hydnangiaceae</taxon>
        <taxon>Laccaria</taxon>
    </lineage>
</organism>
<evidence type="ECO:0000256" key="1">
    <source>
        <dbReference type="SAM" id="SignalP"/>
    </source>
</evidence>
<dbReference type="EMBL" id="DS547094">
    <property type="protein sequence ID" value="EDR12668.1"/>
    <property type="molecule type" value="Genomic_DNA"/>
</dbReference>